<dbReference type="AlphaFoldDB" id="A0A8S9S5Q4"/>
<evidence type="ECO:0000313" key="2">
    <source>
        <dbReference type="Proteomes" id="UP000712600"/>
    </source>
</evidence>
<name>A0A8S9S5Q4_BRACR</name>
<comment type="caution">
    <text evidence="1">The sequence shown here is derived from an EMBL/GenBank/DDBJ whole genome shotgun (WGS) entry which is preliminary data.</text>
</comment>
<evidence type="ECO:0000313" key="1">
    <source>
        <dbReference type="EMBL" id="KAF3588036.1"/>
    </source>
</evidence>
<reference evidence="1" key="1">
    <citation type="submission" date="2019-12" db="EMBL/GenBank/DDBJ databases">
        <title>Genome sequencing and annotation of Brassica cretica.</title>
        <authorList>
            <person name="Studholme D.J."/>
            <person name="Sarris P."/>
        </authorList>
    </citation>
    <scope>NUCLEOTIDE SEQUENCE</scope>
    <source>
        <strain evidence="1">PFS-109/04</strain>
        <tissue evidence="1">Leaf</tissue>
    </source>
</reference>
<gene>
    <name evidence="1" type="ORF">F2Q69_00029741</name>
</gene>
<sequence length="177" mass="19948">MASTNHASVILAEEARETTQAFQALAVTHSTNASSVSSMRFLITGQAIDGYSEQDDEIRFSDSCFQFCVESLMRKSNSGYNIDELTILWILNSCLYRQKYEDKVVSRMDHKGAKFWYCADEQTSRCIRNSGIVPMSRQVDASGLENQHGELPENELFPKFKTLKSSQTSKRGLGCFC</sequence>
<organism evidence="1 2">
    <name type="scientific">Brassica cretica</name>
    <name type="common">Mustard</name>
    <dbReference type="NCBI Taxonomy" id="69181"/>
    <lineage>
        <taxon>Eukaryota</taxon>
        <taxon>Viridiplantae</taxon>
        <taxon>Streptophyta</taxon>
        <taxon>Embryophyta</taxon>
        <taxon>Tracheophyta</taxon>
        <taxon>Spermatophyta</taxon>
        <taxon>Magnoliopsida</taxon>
        <taxon>eudicotyledons</taxon>
        <taxon>Gunneridae</taxon>
        <taxon>Pentapetalae</taxon>
        <taxon>rosids</taxon>
        <taxon>malvids</taxon>
        <taxon>Brassicales</taxon>
        <taxon>Brassicaceae</taxon>
        <taxon>Brassiceae</taxon>
        <taxon>Brassica</taxon>
    </lineage>
</organism>
<dbReference type="Proteomes" id="UP000712600">
    <property type="component" value="Unassembled WGS sequence"/>
</dbReference>
<dbReference type="EMBL" id="QGKX02000088">
    <property type="protein sequence ID" value="KAF3588036.1"/>
    <property type="molecule type" value="Genomic_DNA"/>
</dbReference>
<accession>A0A8S9S5Q4</accession>
<protein>
    <submittedName>
        <fullName evidence="1">Uncharacterized protein</fullName>
    </submittedName>
</protein>
<proteinExistence type="predicted"/>